<evidence type="ECO:0000313" key="3">
    <source>
        <dbReference type="EMBL" id="TDG08253.1"/>
    </source>
</evidence>
<comment type="caution">
    <text evidence="3">The sequence shown here is derived from an EMBL/GenBank/DDBJ whole genome shotgun (WGS) entry which is preliminary data.</text>
</comment>
<reference evidence="3 4" key="1">
    <citation type="submission" date="2019-03" db="EMBL/GenBank/DDBJ databases">
        <title>Paraburkholderia sp. isolated from native Mimosa gymnas in Guartela State Park, Brazil.</title>
        <authorList>
            <person name="Paulitsch F."/>
            <person name="Hungria M."/>
            <person name="Delamuta J.R.M."/>
            <person name="Ribeiro R.A."/>
            <person name="Dall'Agnol R."/>
            <person name="Silva J.S.B."/>
        </authorList>
    </citation>
    <scope>NUCLEOTIDE SEQUENCE [LARGE SCALE GENOMIC DNA]</scope>
    <source>
        <strain evidence="3 4">CNPSo 3008</strain>
    </source>
</reference>
<evidence type="ECO:0000256" key="2">
    <source>
        <dbReference type="SAM" id="SignalP"/>
    </source>
</evidence>
<dbReference type="Proteomes" id="UP000295606">
    <property type="component" value="Unassembled WGS sequence"/>
</dbReference>
<evidence type="ECO:0000256" key="1">
    <source>
        <dbReference type="SAM" id="MobiDB-lite"/>
    </source>
</evidence>
<dbReference type="AlphaFoldDB" id="A0A4R5LFM5"/>
<gene>
    <name evidence="3" type="ORF">E1N52_12825</name>
</gene>
<dbReference type="OrthoDB" id="9095088at2"/>
<sequence length="136" mass="14461">MKSVFAPAIAVLFGCAISCPIAHAAGSEDASPCSVESAAHSGSSYPQFFLPDQNGKPPKPNSSVHTFTTRDCVGAVLQGQHASAQVQGDSVELRDGQVYVNDLSYGAVTREQSVEYDVRRDKRTLLVDGKVRTPAH</sequence>
<dbReference type="EMBL" id="SMOD01000008">
    <property type="protein sequence ID" value="TDG08253.1"/>
    <property type="molecule type" value="Genomic_DNA"/>
</dbReference>
<accession>A0A4R5LFM5</accession>
<proteinExistence type="predicted"/>
<organism evidence="3 4">
    <name type="scientific">Paraburkholderia guartelaensis</name>
    <dbReference type="NCBI Taxonomy" id="2546446"/>
    <lineage>
        <taxon>Bacteria</taxon>
        <taxon>Pseudomonadati</taxon>
        <taxon>Pseudomonadota</taxon>
        <taxon>Betaproteobacteria</taxon>
        <taxon>Burkholderiales</taxon>
        <taxon>Burkholderiaceae</taxon>
        <taxon>Paraburkholderia</taxon>
    </lineage>
</organism>
<feature type="region of interest" description="Disordered" evidence="1">
    <location>
        <begin position="30"/>
        <end position="65"/>
    </location>
</feature>
<dbReference type="RefSeq" id="WP_133183157.1">
    <property type="nucleotide sequence ID" value="NZ_SMOD01000008.1"/>
</dbReference>
<name>A0A4R5LFM5_9BURK</name>
<feature type="signal peptide" evidence="2">
    <location>
        <begin position="1"/>
        <end position="24"/>
    </location>
</feature>
<keyword evidence="2" id="KW-0732">Signal</keyword>
<dbReference type="PROSITE" id="PS51257">
    <property type="entry name" value="PROKAR_LIPOPROTEIN"/>
    <property type="match status" value="1"/>
</dbReference>
<evidence type="ECO:0000313" key="4">
    <source>
        <dbReference type="Proteomes" id="UP000295606"/>
    </source>
</evidence>
<feature type="chain" id="PRO_5020936517" evidence="2">
    <location>
        <begin position="25"/>
        <end position="136"/>
    </location>
</feature>
<protein>
    <submittedName>
        <fullName evidence="3">Sugar ABC transporter ATPase</fullName>
    </submittedName>
</protein>